<dbReference type="PANTHER" id="PTHR43190:SF3">
    <property type="entry name" value="N-ACETYL-D-GLUCOSAMINE KINASE"/>
    <property type="match status" value="1"/>
</dbReference>
<keyword evidence="3" id="KW-1185">Reference proteome</keyword>
<dbReference type="Proteomes" id="UP001597451">
    <property type="component" value="Unassembled WGS sequence"/>
</dbReference>
<protein>
    <submittedName>
        <fullName evidence="2">N-acetylglucosamine kinase</fullName>
    </submittedName>
</protein>
<accession>A0ABW5Q129</accession>
<organism evidence="2 3">
    <name type="scientific">Oceanobacillus kapialis</name>
    <dbReference type="NCBI Taxonomy" id="481353"/>
    <lineage>
        <taxon>Bacteria</taxon>
        <taxon>Bacillati</taxon>
        <taxon>Bacillota</taxon>
        <taxon>Bacilli</taxon>
        <taxon>Bacillales</taxon>
        <taxon>Bacillaceae</taxon>
        <taxon>Oceanobacillus</taxon>
    </lineage>
</organism>
<name>A0ABW5Q129_9BACI</name>
<gene>
    <name evidence="2" type="ORF">ACFSUN_10705</name>
</gene>
<keyword evidence="2" id="KW-0808">Transferase</keyword>
<dbReference type="RefSeq" id="WP_379562019.1">
    <property type="nucleotide sequence ID" value="NZ_JBHUMX010000035.1"/>
</dbReference>
<dbReference type="InterPro" id="IPR002731">
    <property type="entry name" value="ATPase_BadF"/>
</dbReference>
<evidence type="ECO:0000313" key="2">
    <source>
        <dbReference type="EMBL" id="MFD2629245.1"/>
    </source>
</evidence>
<reference evidence="3" key="1">
    <citation type="journal article" date="2019" name="Int. J. Syst. Evol. Microbiol.">
        <title>The Global Catalogue of Microorganisms (GCM) 10K type strain sequencing project: providing services to taxonomists for standard genome sequencing and annotation.</title>
        <authorList>
            <consortium name="The Broad Institute Genomics Platform"/>
            <consortium name="The Broad Institute Genome Sequencing Center for Infectious Disease"/>
            <person name="Wu L."/>
            <person name="Ma J."/>
        </authorList>
    </citation>
    <scope>NUCLEOTIDE SEQUENCE [LARGE SCALE GENOMIC DNA]</scope>
    <source>
        <strain evidence="3">TISTR 1858</strain>
    </source>
</reference>
<evidence type="ECO:0000259" key="1">
    <source>
        <dbReference type="Pfam" id="PF01869"/>
    </source>
</evidence>
<dbReference type="CDD" id="cd24007">
    <property type="entry name" value="ASKHA_NBD_eukNAGK-like"/>
    <property type="match status" value="1"/>
</dbReference>
<dbReference type="Pfam" id="PF01869">
    <property type="entry name" value="BcrAD_BadFG"/>
    <property type="match status" value="1"/>
</dbReference>
<dbReference type="PANTHER" id="PTHR43190">
    <property type="entry name" value="N-ACETYL-D-GLUCOSAMINE KINASE"/>
    <property type="match status" value="1"/>
</dbReference>
<keyword evidence="2" id="KW-0418">Kinase</keyword>
<dbReference type="GO" id="GO:0016301">
    <property type="term" value="F:kinase activity"/>
    <property type="evidence" value="ECO:0007669"/>
    <property type="project" value="UniProtKB-KW"/>
</dbReference>
<sequence length="320" mass="34389">MVYYIGIDGGGTKTHAVLADGTGKVIAQAMGGPSNPNAVEESELVAMFQTLFSELDDANQNVLPQVKRLYAGIAGAGNPANQVMLKDILSSLMPHTVVCVEPDAVCALYSGTYGEEGIVQIAGTGSITYGINEAGEQARVGGWGYLFGDEGSGYAIGKAAVTEALKSVDGRGEPTILLELLYEHFHVFHPQDLIKSIYQADQPKSVIAPLSRIVFQAYFQGDKTAYAILQEAAEDIASQIMALYRTLFTDTEKIKVVLCGGVFQEKTVMPWLLKEKLEPNAAFSLVQPELPPVAGSLIGAYKMENLQVNRNILAQLKNTL</sequence>
<evidence type="ECO:0000313" key="3">
    <source>
        <dbReference type="Proteomes" id="UP001597451"/>
    </source>
</evidence>
<dbReference type="SUPFAM" id="SSF53067">
    <property type="entry name" value="Actin-like ATPase domain"/>
    <property type="match status" value="2"/>
</dbReference>
<feature type="domain" description="ATPase BadF/BadG/BcrA/BcrD type" evidence="1">
    <location>
        <begin position="5"/>
        <end position="296"/>
    </location>
</feature>
<dbReference type="Gene3D" id="3.30.420.40">
    <property type="match status" value="2"/>
</dbReference>
<dbReference type="InterPro" id="IPR043129">
    <property type="entry name" value="ATPase_NBD"/>
</dbReference>
<proteinExistence type="predicted"/>
<comment type="caution">
    <text evidence="2">The sequence shown here is derived from an EMBL/GenBank/DDBJ whole genome shotgun (WGS) entry which is preliminary data.</text>
</comment>
<dbReference type="InterPro" id="IPR052519">
    <property type="entry name" value="Euk-type_GlcNAc_Kinase"/>
</dbReference>
<dbReference type="EMBL" id="JBHUMX010000035">
    <property type="protein sequence ID" value="MFD2629245.1"/>
    <property type="molecule type" value="Genomic_DNA"/>
</dbReference>